<accession>A0A8X6G4B7</accession>
<evidence type="ECO:0000313" key="2">
    <source>
        <dbReference type="Proteomes" id="UP000887116"/>
    </source>
</evidence>
<comment type="caution">
    <text evidence="1">The sequence shown here is derived from an EMBL/GenBank/DDBJ whole genome shotgun (WGS) entry which is preliminary data.</text>
</comment>
<dbReference type="EMBL" id="BMAO01024605">
    <property type="protein sequence ID" value="GFQ96430.1"/>
    <property type="molecule type" value="Genomic_DNA"/>
</dbReference>
<reference evidence="1" key="1">
    <citation type="submission" date="2020-07" db="EMBL/GenBank/DDBJ databases">
        <title>Multicomponent nature underlies the extraordinary mechanical properties of spider dragline silk.</title>
        <authorList>
            <person name="Kono N."/>
            <person name="Nakamura H."/>
            <person name="Mori M."/>
            <person name="Yoshida Y."/>
            <person name="Ohtoshi R."/>
            <person name="Malay A.D."/>
            <person name="Moran D.A.P."/>
            <person name="Tomita M."/>
            <person name="Numata K."/>
            <person name="Arakawa K."/>
        </authorList>
    </citation>
    <scope>NUCLEOTIDE SEQUENCE</scope>
</reference>
<name>A0A8X6G4B7_TRICU</name>
<sequence>MSSAVMYTFYGVQAARNVANLVDQTATEVQRYQTATESSAVSTLYGVQAARNVANLVDQTATEVQR</sequence>
<feature type="non-terminal residue" evidence="1">
    <location>
        <position position="1"/>
    </location>
</feature>
<dbReference type="Proteomes" id="UP000887116">
    <property type="component" value="Unassembled WGS sequence"/>
</dbReference>
<protein>
    <submittedName>
        <fullName evidence="1">Uncharacterized protein</fullName>
    </submittedName>
</protein>
<gene>
    <name evidence="1" type="ORF">TNCT_21721</name>
</gene>
<organism evidence="1 2">
    <name type="scientific">Trichonephila clavata</name>
    <name type="common">Joro spider</name>
    <name type="synonym">Nephila clavata</name>
    <dbReference type="NCBI Taxonomy" id="2740835"/>
    <lineage>
        <taxon>Eukaryota</taxon>
        <taxon>Metazoa</taxon>
        <taxon>Ecdysozoa</taxon>
        <taxon>Arthropoda</taxon>
        <taxon>Chelicerata</taxon>
        <taxon>Arachnida</taxon>
        <taxon>Araneae</taxon>
        <taxon>Araneomorphae</taxon>
        <taxon>Entelegynae</taxon>
        <taxon>Araneoidea</taxon>
        <taxon>Nephilidae</taxon>
        <taxon>Trichonephila</taxon>
    </lineage>
</organism>
<proteinExistence type="predicted"/>
<evidence type="ECO:0000313" key="1">
    <source>
        <dbReference type="EMBL" id="GFQ96430.1"/>
    </source>
</evidence>
<dbReference type="AlphaFoldDB" id="A0A8X6G4B7"/>
<keyword evidence="2" id="KW-1185">Reference proteome</keyword>